<dbReference type="Pfam" id="PF01027">
    <property type="entry name" value="Bax1-I"/>
    <property type="match status" value="1"/>
</dbReference>
<feature type="transmembrane region" description="Helical" evidence="6">
    <location>
        <begin position="91"/>
        <end position="112"/>
    </location>
</feature>
<proteinExistence type="inferred from homology"/>
<name>A0A2W2BAX2_9HYPH</name>
<reference evidence="8" key="1">
    <citation type="submission" date="2018-06" db="EMBL/GenBank/DDBJ databases">
        <title>Aestuariibacter litoralis strain KCTC 52945T.</title>
        <authorList>
            <person name="Li X."/>
            <person name="Salam N."/>
            <person name="Li J.-L."/>
            <person name="Chen Y.-M."/>
            <person name="Yang Z.-W."/>
            <person name="Zhang L.-Y."/>
            <person name="Han M.-X."/>
            <person name="Xiao M."/>
            <person name="Li W.-J."/>
        </authorList>
    </citation>
    <scope>NUCLEOTIDE SEQUENCE [LARGE SCALE GENOMIC DNA]</scope>
    <source>
        <strain evidence="8">KCTC 52945</strain>
    </source>
</reference>
<evidence type="ECO:0000256" key="3">
    <source>
        <dbReference type="ARBA" id="ARBA00022692"/>
    </source>
</evidence>
<dbReference type="EMBL" id="QKVK01000003">
    <property type="protein sequence ID" value="PZF77268.1"/>
    <property type="molecule type" value="Genomic_DNA"/>
</dbReference>
<feature type="transmembrane region" description="Helical" evidence="6">
    <location>
        <begin position="145"/>
        <end position="166"/>
    </location>
</feature>
<gene>
    <name evidence="7" type="ORF">DK847_08055</name>
</gene>
<evidence type="ECO:0000256" key="4">
    <source>
        <dbReference type="ARBA" id="ARBA00022989"/>
    </source>
</evidence>
<evidence type="ECO:0000256" key="2">
    <source>
        <dbReference type="ARBA" id="ARBA00010350"/>
    </source>
</evidence>
<feature type="transmembrane region" description="Helical" evidence="6">
    <location>
        <begin position="172"/>
        <end position="190"/>
    </location>
</feature>
<comment type="caution">
    <text evidence="7">The sequence shown here is derived from an EMBL/GenBank/DDBJ whole genome shotgun (WGS) entry which is preliminary data.</text>
</comment>
<protein>
    <submittedName>
        <fullName evidence="7">BAX inhibitor (BI)-1/YccA family protein</fullName>
    </submittedName>
</protein>
<organism evidence="7 8">
    <name type="scientific">Aestuariivirga litoralis</name>
    <dbReference type="NCBI Taxonomy" id="2650924"/>
    <lineage>
        <taxon>Bacteria</taxon>
        <taxon>Pseudomonadati</taxon>
        <taxon>Pseudomonadota</taxon>
        <taxon>Alphaproteobacteria</taxon>
        <taxon>Hyphomicrobiales</taxon>
        <taxon>Aestuariivirgaceae</taxon>
        <taxon>Aestuariivirga</taxon>
    </lineage>
</organism>
<keyword evidence="3 6" id="KW-0812">Transmembrane</keyword>
<feature type="transmembrane region" description="Helical" evidence="6">
    <location>
        <begin position="62"/>
        <end position="79"/>
    </location>
</feature>
<dbReference type="Proteomes" id="UP000248795">
    <property type="component" value="Unassembled WGS sequence"/>
</dbReference>
<comment type="similarity">
    <text evidence="2 6">Belongs to the BI1 family.</text>
</comment>
<dbReference type="AlphaFoldDB" id="A0A2W2BAX2"/>
<feature type="transmembrane region" description="Helical" evidence="6">
    <location>
        <begin position="29"/>
        <end position="50"/>
    </location>
</feature>
<sequence length="240" mass="25837">MADTRFQTQVRTQSRAEIDQGLRSYMLGIYNYMALGVALTAIITLAVAASPAAMATVYSLKWVFFIAILGMGFFAPRMMMSGNTTVAQAAYWGYAALWGLAIAPMVGTYLAVDSGMVVQAFLITAVTFGATSLAGYVTKRDLSGFGGFFMMASIGIIVAILINAFFVQSTMMSLITSIITVLLFAGVTAWETQQIKEMYVEGDAPGVAKGKSIIGAYMLYGSFITLFVNILNILGIMRQN</sequence>
<evidence type="ECO:0000313" key="8">
    <source>
        <dbReference type="Proteomes" id="UP000248795"/>
    </source>
</evidence>
<dbReference type="GO" id="GO:0005886">
    <property type="term" value="C:plasma membrane"/>
    <property type="evidence" value="ECO:0007669"/>
    <property type="project" value="TreeGrafter"/>
</dbReference>
<feature type="transmembrane region" description="Helical" evidence="6">
    <location>
        <begin position="118"/>
        <end position="138"/>
    </location>
</feature>
<evidence type="ECO:0000256" key="1">
    <source>
        <dbReference type="ARBA" id="ARBA00004141"/>
    </source>
</evidence>
<accession>A0A2W2BAX2</accession>
<evidence type="ECO:0000256" key="6">
    <source>
        <dbReference type="RuleBase" id="RU004379"/>
    </source>
</evidence>
<evidence type="ECO:0000313" key="7">
    <source>
        <dbReference type="EMBL" id="PZF77268.1"/>
    </source>
</evidence>
<dbReference type="RefSeq" id="WP_111197595.1">
    <property type="nucleotide sequence ID" value="NZ_QKVK01000003.1"/>
</dbReference>
<feature type="transmembrane region" description="Helical" evidence="6">
    <location>
        <begin position="217"/>
        <end position="237"/>
    </location>
</feature>
<evidence type="ECO:0000256" key="5">
    <source>
        <dbReference type="ARBA" id="ARBA00023136"/>
    </source>
</evidence>
<dbReference type="PANTHER" id="PTHR23291:SF50">
    <property type="entry name" value="PROTEIN LIFEGUARD 4"/>
    <property type="match status" value="1"/>
</dbReference>
<keyword evidence="4 6" id="KW-1133">Transmembrane helix</keyword>
<dbReference type="CDD" id="cd10432">
    <property type="entry name" value="BI-1-like_bacterial"/>
    <property type="match status" value="1"/>
</dbReference>
<keyword evidence="8" id="KW-1185">Reference proteome</keyword>
<dbReference type="PANTHER" id="PTHR23291">
    <property type="entry name" value="BAX INHIBITOR-RELATED"/>
    <property type="match status" value="1"/>
</dbReference>
<keyword evidence="5 6" id="KW-0472">Membrane</keyword>
<dbReference type="InterPro" id="IPR006214">
    <property type="entry name" value="Bax_inhibitor_1-related"/>
</dbReference>
<comment type="subcellular location">
    <subcellularLocation>
        <location evidence="1">Membrane</location>
        <topology evidence="1">Multi-pass membrane protein</topology>
    </subcellularLocation>
</comment>